<evidence type="ECO:0000256" key="1">
    <source>
        <dbReference type="ARBA" id="ARBA00006484"/>
    </source>
</evidence>
<dbReference type="PANTHER" id="PTHR42760:SF5">
    <property type="entry name" value="2-DEHYDRO-3-DEOXY-D-GLUCONATE 5-DEHYDROGENASE"/>
    <property type="match status" value="1"/>
</dbReference>
<accession>A0ABV3TCY7</accession>
<keyword evidence="2" id="KW-0560">Oxidoreductase</keyword>
<reference evidence="3 4" key="1">
    <citation type="submission" date="2024-02" db="EMBL/GenBank/DDBJ databases">
        <title>New especies of Spiribacter isolated from saline water.</title>
        <authorList>
            <person name="Leon M.J."/>
            <person name="De La Haba R."/>
            <person name="Sanchez-Porro C."/>
            <person name="Ventosa A."/>
        </authorList>
    </citation>
    <scope>NUCLEOTIDE SEQUENCE [LARGE SCALE GENOMIC DNA]</scope>
    <source>
        <strain evidence="4">ag22IC6-390</strain>
    </source>
</reference>
<organism evidence="3 4">
    <name type="scientific">Spiribacter pallidus</name>
    <dbReference type="NCBI Taxonomy" id="1987936"/>
    <lineage>
        <taxon>Bacteria</taxon>
        <taxon>Pseudomonadati</taxon>
        <taxon>Pseudomonadota</taxon>
        <taxon>Gammaproteobacteria</taxon>
        <taxon>Chromatiales</taxon>
        <taxon>Ectothiorhodospiraceae</taxon>
        <taxon>Spiribacter</taxon>
    </lineage>
</organism>
<dbReference type="InterPro" id="IPR002347">
    <property type="entry name" value="SDR_fam"/>
</dbReference>
<dbReference type="InterPro" id="IPR036291">
    <property type="entry name" value="NAD(P)-bd_dom_sf"/>
</dbReference>
<dbReference type="EMBL" id="JBAKFM010000002">
    <property type="protein sequence ID" value="MEX0469101.1"/>
    <property type="molecule type" value="Genomic_DNA"/>
</dbReference>
<sequence length="255" mass="26443">MGIVERFGIVDRVAVVTGASSGIGQSLAVALASAGADVVCVARREAGLAETCKQIEARGRRAAACPFDLGDMDAVADGADRLGKPFGAPHILVNAAGINDRQSAEAVSPASWRRSIELNLGVPFFLAQALVPGMMAHGWGRVLNIGSLQSVRAFPDSVPYGSAKGGVVQLTRAMAEAWSSQGVNCNAIAPGFFRTPLTEAVFDDPARTERNAAQTAIGRNGELEDLHGAAVFLTSPASDYITGQTLFVDGGFTAK</sequence>
<evidence type="ECO:0000313" key="4">
    <source>
        <dbReference type="Proteomes" id="UP001556709"/>
    </source>
</evidence>
<dbReference type="Gene3D" id="3.40.50.720">
    <property type="entry name" value="NAD(P)-binding Rossmann-like Domain"/>
    <property type="match status" value="1"/>
</dbReference>
<dbReference type="PRINTS" id="PR00080">
    <property type="entry name" value="SDRFAMILY"/>
</dbReference>
<dbReference type="PRINTS" id="PR00081">
    <property type="entry name" value="GDHRDH"/>
</dbReference>
<dbReference type="PANTHER" id="PTHR42760">
    <property type="entry name" value="SHORT-CHAIN DEHYDROGENASES/REDUCTASES FAMILY MEMBER"/>
    <property type="match status" value="1"/>
</dbReference>
<dbReference type="SUPFAM" id="SSF51735">
    <property type="entry name" value="NAD(P)-binding Rossmann-fold domains"/>
    <property type="match status" value="1"/>
</dbReference>
<evidence type="ECO:0000256" key="2">
    <source>
        <dbReference type="ARBA" id="ARBA00023002"/>
    </source>
</evidence>
<dbReference type="RefSeq" id="WP_367958667.1">
    <property type="nucleotide sequence ID" value="NZ_JBAKFK010000002.1"/>
</dbReference>
<name>A0ABV3TCY7_9GAMM</name>
<dbReference type="PROSITE" id="PS00061">
    <property type="entry name" value="ADH_SHORT"/>
    <property type="match status" value="1"/>
</dbReference>
<comment type="caution">
    <text evidence="3">The sequence shown here is derived from an EMBL/GenBank/DDBJ whole genome shotgun (WGS) entry which is preliminary data.</text>
</comment>
<dbReference type="InterPro" id="IPR020904">
    <property type="entry name" value="Sc_DH/Rdtase_CS"/>
</dbReference>
<gene>
    <name evidence="3" type="ORF">V6X73_05110</name>
</gene>
<proteinExistence type="inferred from homology"/>
<protein>
    <submittedName>
        <fullName evidence="3">SDR family oxidoreductase</fullName>
    </submittedName>
</protein>
<keyword evidence="4" id="KW-1185">Reference proteome</keyword>
<comment type="similarity">
    <text evidence="1">Belongs to the short-chain dehydrogenases/reductases (SDR) family.</text>
</comment>
<dbReference type="Proteomes" id="UP001556709">
    <property type="component" value="Unassembled WGS sequence"/>
</dbReference>
<dbReference type="Pfam" id="PF13561">
    <property type="entry name" value="adh_short_C2"/>
    <property type="match status" value="1"/>
</dbReference>
<evidence type="ECO:0000313" key="3">
    <source>
        <dbReference type="EMBL" id="MEX0469101.1"/>
    </source>
</evidence>